<sequence length="1600" mass="170527">MDDASSHDDVLGGGVVDVATAIDPDAVAADDPSPTTPSVNPLMVCYFDSNDDDDDDDDDEDDEADELGPMNDVVTPPPPHSTVTMTRSDMTMGRTMASRLPPTPNVVEYTITSVDDGVDEYNDSTTTRIATTSTREGSSSSSSPSAVAMVASADRFIASDEIDGGLHDEPDDDDDDDDVDATSAAPLSPDALLEAERQAAIAAAISANYARPPTSASSIHAKMMSPSEAAGVAREMMMASSSSSSYRDDGARRATTTSSTTTFAPAYRTSGPTIVALPPMMPSSIPGPYRMPSSSTSSSSSSSSTSKTPATRRSHAPPQRPVRFDDVRIAFRDRPSSSSSSSSSSSAAIEGVSKDDGGNDVVGGDDGARIMTAYAEGVADLRSMTVGSGGSEEVLGPSSPAVDSGEIAGDDVVGGGDDDAKSKIPSCALPTTIRSANATHDDDHDLMPDSFLKFLLHVARVPLLPEEKSSSVMDDVGRNRHDNVRTTREEEGSDEKTSPLLLAARAASKRAHDILCMVQCSYESTSEAQERISRHAGRTDATESFFAACAGLGVSDADDLGDDLNSMRMIEKMDDGADSPVNGQSNYRDRELFSMGGSRGNPPPPPSSPSLSSSSSTASMTTASSMASSVFSNVISKMIIPKKQSSFTEMGKKLVGGTIASAAEQRPNQPKDVAARQMRGGDYEVLIDDEMLGLTVENVLERTIIRTLLPDGAARRAGAQVGSLVAKVGNIDTSNLTHFETIDELRRSQRPLKLTLRHVGGGVLRKAREEMGRLIRGQGSASAAVGSHDVVNSRPWKGSNTEEQRRTIGPTFPSETFDSVLNNRWPSKFNKSSPVGTGSGGAESTPPLAMTREERMQQAGKKLIRILALLVVGLVKELTSLKDNAKSALEENAEGGCGVMRRSHLSVKELREAIEISSKILLDFVSGFPDLGKDPSRSTSGGGGSSSGASRQEASSFYPVPPGRVQGKKRGPHPPPHAGMGSKSQTVKKHPASSPLLRIGDALKRSRSFLVELSSVTATALRWEIIDYLCMVLDLDTEQELSENEDSSETSNGGDAGSPLTDLGAAGSILKLIVLNCSTIASEGSTLEGVHIMEQSQQGDGESDNSYLAASSGSAASTSTSGNCFISVVHRLAASKSTSARISACSLGPVLWSHIDFPRQLQLRGVLTRALHDVEVVVRKSTAVVLHEIAELVFDRRAVPWLVLMCERSMTDPEPQLRAAAMTLTWHLAEHLPNAFVDNDDLVRSEAVLCIPRLVESVICGTPDSQRSIAVLESLLPLALKIQKDTSSMVRSGTTYMEHKKYVDDILIPILQKLLQDSDPEVTTASLRAVTNASRSGTARETSSTRIPLGSQSPLIDDDLVSLSSHQSHHSHASFERTKPVFIPVLSEKQLCLRLMNDKVDAVRKTAAECFCLGGSSLARHGEEDGGEWMNTIVIPHLRMCSISEDGKQRLLTLKMVEIIITNGLCPTSRSGIEVENIAPQLPLRDDESVSSGFAESVSSGVTECERPVRIILTIAASLTSDKVANVRLNVGRTFAAIVSFLDRPDVEFVIETLEKQLDEESARSGGGDRDVIYFSHQAISMAQLQRQHLRRTSSVISSE</sequence>
<feature type="region of interest" description="Disordered" evidence="3">
    <location>
        <begin position="469"/>
        <end position="496"/>
    </location>
</feature>
<comment type="caution">
    <text evidence="5">The sequence shown here is derived from an EMBL/GenBank/DDBJ whole genome shotgun (WGS) entry which is preliminary data.</text>
</comment>
<feature type="region of interest" description="Disordered" evidence="3">
    <location>
        <begin position="828"/>
        <end position="847"/>
    </location>
</feature>
<protein>
    <recommendedName>
        <fullName evidence="4">PDZ domain-containing protein</fullName>
    </recommendedName>
</protein>
<dbReference type="Gene3D" id="2.30.42.10">
    <property type="match status" value="1"/>
</dbReference>
<name>A0ABD3RYZ2_9STRA</name>
<dbReference type="InterPro" id="IPR016024">
    <property type="entry name" value="ARM-type_fold"/>
</dbReference>
<dbReference type="EMBL" id="JALLPB020000105">
    <property type="protein sequence ID" value="KAL3817412.1"/>
    <property type="molecule type" value="Genomic_DNA"/>
</dbReference>
<feature type="compositionally biased region" description="Low complexity" evidence="3">
    <location>
        <begin position="336"/>
        <end position="346"/>
    </location>
</feature>
<feature type="compositionally biased region" description="Low complexity" evidence="3">
    <location>
        <begin position="609"/>
        <end position="619"/>
    </location>
</feature>
<dbReference type="SUPFAM" id="SSF50156">
    <property type="entry name" value="PDZ domain-like"/>
    <property type="match status" value="1"/>
</dbReference>
<dbReference type="InterPro" id="IPR021133">
    <property type="entry name" value="HEAT_type_2"/>
</dbReference>
<dbReference type="PROSITE" id="PS50077">
    <property type="entry name" value="HEAT_REPEAT"/>
    <property type="match status" value="1"/>
</dbReference>
<feature type="region of interest" description="Disordered" evidence="3">
    <location>
        <begin position="933"/>
        <end position="995"/>
    </location>
</feature>
<evidence type="ECO:0000256" key="1">
    <source>
        <dbReference type="ARBA" id="ARBA00022737"/>
    </source>
</evidence>
<reference evidence="5 6" key="1">
    <citation type="submission" date="2024-10" db="EMBL/GenBank/DDBJ databases">
        <title>Updated reference genomes for cyclostephanoid diatoms.</title>
        <authorList>
            <person name="Roberts W.R."/>
            <person name="Alverson A.J."/>
        </authorList>
    </citation>
    <scope>NUCLEOTIDE SEQUENCE [LARGE SCALE GENOMIC DNA]</scope>
    <source>
        <strain evidence="5 6">AJA228-03</strain>
    </source>
</reference>
<feature type="compositionally biased region" description="Acidic residues" evidence="3">
    <location>
        <begin position="49"/>
        <end position="66"/>
    </location>
</feature>
<feature type="compositionally biased region" description="Low complexity" evidence="3">
    <location>
        <begin position="293"/>
        <end position="306"/>
    </location>
</feature>
<feature type="region of interest" description="Disordered" evidence="3">
    <location>
        <begin position="1096"/>
        <end position="1120"/>
    </location>
</feature>
<feature type="region of interest" description="Disordered" evidence="3">
    <location>
        <begin position="1040"/>
        <end position="1059"/>
    </location>
</feature>
<feature type="compositionally biased region" description="Polar residues" evidence="3">
    <location>
        <begin position="1096"/>
        <end position="1108"/>
    </location>
</feature>
<feature type="compositionally biased region" description="Low complexity" evidence="3">
    <location>
        <begin position="1109"/>
        <end position="1120"/>
    </location>
</feature>
<proteinExistence type="predicted"/>
<feature type="repeat" description="HEAT" evidence="2">
    <location>
        <begin position="1307"/>
        <end position="1345"/>
    </location>
</feature>
<feature type="compositionally biased region" description="Basic and acidic residues" evidence="3">
    <location>
        <begin position="322"/>
        <end position="335"/>
    </location>
</feature>
<dbReference type="SUPFAM" id="SSF48371">
    <property type="entry name" value="ARM repeat"/>
    <property type="match status" value="1"/>
</dbReference>
<feature type="compositionally biased region" description="Low complexity" evidence="3">
    <location>
        <begin position="23"/>
        <end position="37"/>
    </location>
</feature>
<dbReference type="InterPro" id="IPR051023">
    <property type="entry name" value="PP2A_Regulatory_Subunit_A"/>
</dbReference>
<dbReference type="InterPro" id="IPR001478">
    <property type="entry name" value="PDZ"/>
</dbReference>
<evidence type="ECO:0000256" key="3">
    <source>
        <dbReference type="SAM" id="MobiDB-lite"/>
    </source>
</evidence>
<dbReference type="InterPro" id="IPR036034">
    <property type="entry name" value="PDZ_sf"/>
</dbReference>
<dbReference type="Gene3D" id="1.25.10.10">
    <property type="entry name" value="Leucine-rich Repeat Variant"/>
    <property type="match status" value="1"/>
</dbReference>
<evidence type="ECO:0000313" key="5">
    <source>
        <dbReference type="EMBL" id="KAL3817412.1"/>
    </source>
</evidence>
<dbReference type="PROSITE" id="PS50106">
    <property type="entry name" value="PDZ"/>
    <property type="match status" value="1"/>
</dbReference>
<feature type="compositionally biased region" description="Low complexity" evidence="3">
    <location>
        <begin position="253"/>
        <end position="262"/>
    </location>
</feature>
<accession>A0ABD3RYZ2</accession>
<dbReference type="SMART" id="SM00228">
    <property type="entry name" value="PDZ"/>
    <property type="match status" value="1"/>
</dbReference>
<keyword evidence="1" id="KW-0677">Repeat</keyword>
<dbReference type="PANTHER" id="PTHR10648">
    <property type="entry name" value="SERINE/THREONINE-PROTEIN PHOSPHATASE PP2A 65 KDA REGULATORY SUBUNIT"/>
    <property type="match status" value="1"/>
</dbReference>
<feature type="region of interest" description="Disordered" evidence="3">
    <location>
        <begin position="235"/>
        <end position="364"/>
    </location>
</feature>
<gene>
    <name evidence="5" type="ORF">ACHAXA_011041</name>
</gene>
<feature type="compositionally biased region" description="Low complexity" evidence="3">
    <location>
        <begin position="947"/>
        <end position="956"/>
    </location>
</feature>
<feature type="compositionally biased region" description="Acidic residues" evidence="3">
    <location>
        <begin position="169"/>
        <end position="180"/>
    </location>
</feature>
<dbReference type="InterPro" id="IPR011989">
    <property type="entry name" value="ARM-like"/>
</dbReference>
<feature type="region of interest" description="Disordered" evidence="3">
    <location>
        <begin position="1329"/>
        <end position="1353"/>
    </location>
</feature>
<feature type="domain" description="PDZ" evidence="4">
    <location>
        <begin position="672"/>
        <end position="760"/>
    </location>
</feature>
<evidence type="ECO:0000313" key="6">
    <source>
        <dbReference type="Proteomes" id="UP001530377"/>
    </source>
</evidence>
<dbReference type="Proteomes" id="UP001530377">
    <property type="component" value="Unassembled WGS sequence"/>
</dbReference>
<evidence type="ECO:0000256" key="2">
    <source>
        <dbReference type="PROSITE-ProRule" id="PRU00103"/>
    </source>
</evidence>
<feature type="region of interest" description="Disordered" evidence="3">
    <location>
        <begin position="573"/>
        <end position="619"/>
    </location>
</feature>
<evidence type="ECO:0000259" key="4">
    <source>
        <dbReference type="PROSITE" id="PS50106"/>
    </source>
</evidence>
<organism evidence="5 6">
    <name type="scientific">Cyclostephanos tholiformis</name>
    <dbReference type="NCBI Taxonomy" id="382380"/>
    <lineage>
        <taxon>Eukaryota</taxon>
        <taxon>Sar</taxon>
        <taxon>Stramenopiles</taxon>
        <taxon>Ochrophyta</taxon>
        <taxon>Bacillariophyta</taxon>
        <taxon>Coscinodiscophyceae</taxon>
        <taxon>Thalassiosirophycidae</taxon>
        <taxon>Stephanodiscales</taxon>
        <taxon>Stephanodiscaceae</taxon>
        <taxon>Cyclostephanos</taxon>
    </lineage>
</organism>
<dbReference type="PANTHER" id="PTHR10648:SF4">
    <property type="entry name" value="PROTEIN PHOSPHATASE 2 (FORMERLY 2A), REGULATORY SUBUNIT A, BETA ISOFORM-RELATED"/>
    <property type="match status" value="1"/>
</dbReference>
<keyword evidence="6" id="KW-1185">Reference proteome</keyword>
<feature type="region of interest" description="Disordered" evidence="3">
    <location>
        <begin position="23"/>
        <end position="190"/>
    </location>
</feature>
<feature type="compositionally biased region" description="Low complexity" evidence="3">
    <location>
        <begin position="124"/>
        <end position="153"/>
    </location>
</feature>
<feature type="region of interest" description="Disordered" evidence="3">
    <location>
        <begin position="385"/>
        <end position="425"/>
    </location>
</feature>
<feature type="region of interest" description="Disordered" evidence="3">
    <location>
        <begin position="786"/>
        <end position="815"/>
    </location>
</feature>